<keyword evidence="3" id="KW-1185">Reference proteome</keyword>
<keyword evidence="1" id="KW-0812">Transmembrane</keyword>
<evidence type="ECO:0000256" key="1">
    <source>
        <dbReference type="SAM" id="Phobius"/>
    </source>
</evidence>
<keyword evidence="1" id="KW-0472">Membrane</keyword>
<reference evidence="2 3" key="1">
    <citation type="submission" date="2017-01" db="EMBL/GenBank/DDBJ databases">
        <title>Bacillus phylogenomics.</title>
        <authorList>
            <person name="Dunlap C."/>
        </authorList>
    </citation>
    <scope>NUCLEOTIDE SEQUENCE [LARGE SCALE GENOMIC DNA]</scope>
    <source>
        <strain evidence="2 3">NRRL B-41282</strain>
    </source>
</reference>
<organism evidence="2 3">
    <name type="scientific">Bacillus swezeyi</name>
    <dbReference type="NCBI Taxonomy" id="1925020"/>
    <lineage>
        <taxon>Bacteria</taxon>
        <taxon>Bacillati</taxon>
        <taxon>Bacillota</taxon>
        <taxon>Bacilli</taxon>
        <taxon>Bacillales</taxon>
        <taxon>Bacillaceae</taxon>
        <taxon>Bacillus</taxon>
    </lineage>
</organism>
<proteinExistence type="predicted"/>
<dbReference type="EMBL" id="MTJL01000027">
    <property type="protein sequence ID" value="OMI03965.1"/>
    <property type="molecule type" value="Genomic_DNA"/>
</dbReference>
<gene>
    <name evidence="2" type="ORF">BW143_14045</name>
</gene>
<dbReference type="Proteomes" id="UP000187367">
    <property type="component" value="Unassembled WGS sequence"/>
</dbReference>
<keyword evidence="1" id="KW-1133">Transmembrane helix</keyword>
<protein>
    <submittedName>
        <fullName evidence="2">Protein liaI</fullName>
    </submittedName>
</protein>
<accession>A0A1R1RZZ5</accession>
<dbReference type="RefSeq" id="WP_076760765.1">
    <property type="nucleotide sequence ID" value="NZ_JARMMK010000003.1"/>
</dbReference>
<feature type="transmembrane region" description="Helical" evidence="1">
    <location>
        <begin position="54"/>
        <end position="87"/>
    </location>
</feature>
<dbReference type="OrthoDB" id="2942803at2"/>
<name>A0A1R1QID7_9BACI</name>
<dbReference type="AlphaFoldDB" id="A0A1R1QID7"/>
<feature type="transmembrane region" description="Helical" evidence="1">
    <location>
        <begin position="12"/>
        <end position="42"/>
    </location>
</feature>
<comment type="caution">
    <text evidence="2">The sequence shown here is derived from an EMBL/GenBank/DDBJ whole genome shotgun (WGS) entry which is preliminary data.</text>
</comment>
<evidence type="ECO:0000313" key="3">
    <source>
        <dbReference type="Proteomes" id="UP000187367"/>
    </source>
</evidence>
<evidence type="ECO:0000313" key="2">
    <source>
        <dbReference type="EMBL" id="OMI03965.1"/>
    </source>
</evidence>
<sequence length="129" mass="14127">MKINGKSVIGFFLILFGISLFFGGGHFGGLITGAIGAVLIYYGIKKWKEGRQFAAVILTIIGIMFLGGSLPFLIGIALAAAMVYFGWKMMKQDGKQGESIYYSEKTEPSAASYDTGFDAEWEDFLKKNK</sequence>
<accession>A0A1R1QID7</accession>